<organism evidence="2 3">
    <name type="scientific">Methanofollis tationis</name>
    <dbReference type="NCBI Taxonomy" id="81417"/>
    <lineage>
        <taxon>Archaea</taxon>
        <taxon>Methanobacteriati</taxon>
        <taxon>Methanobacteriota</taxon>
        <taxon>Stenosarchaea group</taxon>
        <taxon>Methanomicrobia</taxon>
        <taxon>Methanomicrobiales</taxon>
        <taxon>Methanomicrobiaceae</taxon>
        <taxon>Methanofollis</taxon>
    </lineage>
</organism>
<keyword evidence="2" id="KW-0489">Methyltransferase</keyword>
<protein>
    <submittedName>
        <fullName evidence="2">Class I SAM-dependent methyltransferase</fullName>
    </submittedName>
</protein>
<dbReference type="SUPFAM" id="SSF53335">
    <property type="entry name" value="S-adenosyl-L-methionine-dependent methyltransferases"/>
    <property type="match status" value="1"/>
</dbReference>
<dbReference type="PANTHER" id="PTHR43667">
    <property type="entry name" value="CYCLOPROPANE-FATTY-ACYL-PHOSPHOLIPID SYNTHASE"/>
    <property type="match status" value="1"/>
</dbReference>
<evidence type="ECO:0000259" key="1">
    <source>
        <dbReference type="Pfam" id="PF13649"/>
    </source>
</evidence>
<dbReference type="AlphaFoldDB" id="A0A7K4HNR9"/>
<keyword evidence="3" id="KW-1185">Reference proteome</keyword>
<dbReference type="Pfam" id="PF13649">
    <property type="entry name" value="Methyltransf_25"/>
    <property type="match status" value="1"/>
</dbReference>
<gene>
    <name evidence="2" type="ORF">HWN36_06245</name>
</gene>
<sequence>MESIDWNDVWKDQRKRHNEANRNSPDASFWDTKDAARRFYRMAQENKGERIQKTLKDLPLTPSSRVLDVGSGPGALAIPIARQVDHVTAVEPSEGMCSVLEEMNGEEEIGNIDVVQKRWEDTSVAEDLSPPYDIVFASYSLDVPDIRDAIRKLEEASSRYVYIYWFAGETSWDAMSRELWPLLHGSSFIPSPKCDIIYNVLYSMAIYPNIEVFPFRHINRFADLAEAVNHFGSRCFVETDEQREILRQYLSSHARTDGDTVIVPGHSTRVKMWWERADSPI</sequence>
<dbReference type="PANTHER" id="PTHR43667:SF2">
    <property type="entry name" value="FATTY ACID C-METHYL TRANSFERASE"/>
    <property type="match status" value="1"/>
</dbReference>
<comment type="caution">
    <text evidence="2">The sequence shown here is derived from an EMBL/GenBank/DDBJ whole genome shotgun (WGS) entry which is preliminary data.</text>
</comment>
<feature type="domain" description="Methyltransferase" evidence="1">
    <location>
        <begin position="66"/>
        <end position="153"/>
    </location>
</feature>
<dbReference type="CDD" id="cd02440">
    <property type="entry name" value="AdoMet_MTases"/>
    <property type="match status" value="1"/>
</dbReference>
<evidence type="ECO:0000313" key="3">
    <source>
        <dbReference type="Proteomes" id="UP000570823"/>
    </source>
</evidence>
<dbReference type="InterPro" id="IPR050723">
    <property type="entry name" value="CFA/CMAS"/>
</dbReference>
<dbReference type="EMBL" id="JABXWR010000001">
    <property type="protein sequence ID" value="NVO66914.1"/>
    <property type="molecule type" value="Genomic_DNA"/>
</dbReference>
<proteinExistence type="predicted"/>
<dbReference type="Gene3D" id="3.40.50.150">
    <property type="entry name" value="Vaccinia Virus protein VP39"/>
    <property type="match status" value="1"/>
</dbReference>
<dbReference type="GO" id="GO:0032259">
    <property type="term" value="P:methylation"/>
    <property type="evidence" value="ECO:0007669"/>
    <property type="project" value="UniProtKB-KW"/>
</dbReference>
<keyword evidence="2" id="KW-0808">Transferase</keyword>
<dbReference type="GO" id="GO:0008168">
    <property type="term" value="F:methyltransferase activity"/>
    <property type="evidence" value="ECO:0007669"/>
    <property type="project" value="UniProtKB-KW"/>
</dbReference>
<dbReference type="InterPro" id="IPR029063">
    <property type="entry name" value="SAM-dependent_MTases_sf"/>
</dbReference>
<reference evidence="2 3" key="1">
    <citation type="submission" date="2020-06" db="EMBL/GenBank/DDBJ databases">
        <title>Methanofollis fontis sp. nov., a methanogen isolated from marine sediments near a cold seep at Four-Way Closure Ridge offshore southwestern Taiwan.</title>
        <authorList>
            <person name="Chen S.-C."/>
            <person name="Teng N.-H."/>
            <person name="Lin Y.-S."/>
            <person name="Lai M.-C."/>
            <person name="Chen H.-H."/>
            <person name="Wang C.-C."/>
        </authorList>
    </citation>
    <scope>NUCLEOTIDE SEQUENCE [LARGE SCALE GENOMIC DNA]</scope>
    <source>
        <strain evidence="2 3">DSM 2702</strain>
    </source>
</reference>
<name>A0A7K4HNR9_9EURY</name>
<dbReference type="Proteomes" id="UP000570823">
    <property type="component" value="Unassembled WGS sequence"/>
</dbReference>
<accession>A0A7K4HNR9</accession>
<evidence type="ECO:0000313" key="2">
    <source>
        <dbReference type="EMBL" id="NVO66914.1"/>
    </source>
</evidence>
<dbReference type="InterPro" id="IPR041698">
    <property type="entry name" value="Methyltransf_25"/>
</dbReference>